<accession>A0AB35FM90</accession>
<organism evidence="1 2">
    <name type="scientific">Rhizobium laguerreae</name>
    <dbReference type="NCBI Taxonomy" id="1076926"/>
    <lineage>
        <taxon>Bacteria</taxon>
        <taxon>Pseudomonadati</taxon>
        <taxon>Pseudomonadota</taxon>
        <taxon>Alphaproteobacteria</taxon>
        <taxon>Hyphomicrobiales</taxon>
        <taxon>Rhizobiaceae</taxon>
        <taxon>Rhizobium/Agrobacterium group</taxon>
        <taxon>Rhizobium</taxon>
    </lineage>
</organism>
<evidence type="ECO:0000313" key="2">
    <source>
        <dbReference type="Proteomes" id="UP000758022"/>
    </source>
</evidence>
<evidence type="ECO:0000313" key="1">
    <source>
        <dbReference type="EMBL" id="MBY3067440.1"/>
    </source>
</evidence>
<proteinExistence type="predicted"/>
<name>A0AB35FM90_9HYPH</name>
<dbReference type="Proteomes" id="UP000758022">
    <property type="component" value="Unassembled WGS sequence"/>
</dbReference>
<protein>
    <submittedName>
        <fullName evidence="1">Uncharacterized protein</fullName>
    </submittedName>
</protein>
<dbReference type="EMBL" id="JAAXQQ010000011">
    <property type="protein sequence ID" value="MBY3067440.1"/>
    <property type="molecule type" value="Genomic_DNA"/>
</dbReference>
<sequence length="131" mass="14524">MSKAVQEMRRETIEAYVEQLIALLDLLDGDPDLEDNADFEPSIGSTPQCFGNERFDDLEMDTADDEECGDDELTMGWSNPEGLRAHIPEEAAQIVDFDFDEGALSFDGSGNRMALATLISHSYRNQDKTAA</sequence>
<reference evidence="1" key="1">
    <citation type="submission" date="2020-04" db="EMBL/GenBank/DDBJ databases">
        <title>Global-level population genomics supports evidence of horizontal gene transfer on evolution of Rhizobia in Lentils.</title>
        <authorList>
            <person name="Gai Y."/>
            <person name="Cook D."/>
            <person name="Riely B."/>
        </authorList>
    </citation>
    <scope>NUCLEOTIDE SEQUENCE</scope>
    <source>
        <strain evidence="1">TLR9</strain>
    </source>
</reference>
<dbReference type="RefSeq" id="WP_221979979.1">
    <property type="nucleotide sequence ID" value="NZ_JAAXQQ010000011.1"/>
</dbReference>
<gene>
    <name evidence="1" type="ORF">HFO74_29155</name>
</gene>
<comment type="caution">
    <text evidence="1">The sequence shown here is derived from an EMBL/GenBank/DDBJ whole genome shotgun (WGS) entry which is preliminary data.</text>
</comment>
<dbReference type="AlphaFoldDB" id="A0AB35FM90"/>